<feature type="transmembrane region" description="Helical" evidence="6">
    <location>
        <begin position="468"/>
        <end position="489"/>
    </location>
</feature>
<feature type="domain" description="Major facilitator superfamily (MFS) profile" evidence="7">
    <location>
        <begin position="98"/>
        <end position="584"/>
    </location>
</feature>
<protein>
    <submittedName>
        <fullName evidence="8">Transporter in the major facilitator superfamily</fullName>
    </submittedName>
</protein>
<dbReference type="SUPFAM" id="SSF103473">
    <property type="entry name" value="MFS general substrate transporter"/>
    <property type="match status" value="1"/>
</dbReference>
<dbReference type="EMBL" id="FO904936">
    <property type="protein sequence ID" value="CDP22814.1"/>
    <property type="molecule type" value="Genomic_DNA"/>
</dbReference>
<dbReference type="InterPro" id="IPR036259">
    <property type="entry name" value="MFS_trans_sf"/>
</dbReference>
<accession>A0A090CCB5</accession>
<name>A0A090CCB5_PODAN</name>
<evidence type="ECO:0000256" key="1">
    <source>
        <dbReference type="ARBA" id="ARBA00004141"/>
    </source>
</evidence>
<dbReference type="InterPro" id="IPR020846">
    <property type="entry name" value="MFS_dom"/>
</dbReference>
<dbReference type="Proteomes" id="UP000001197">
    <property type="component" value="Chromosome 1"/>
</dbReference>
<keyword evidence="9" id="KW-1185">Reference proteome</keyword>
<comment type="subcellular location">
    <subcellularLocation>
        <location evidence="1">Membrane</location>
        <topology evidence="1">Multi-pass membrane protein</topology>
    </subcellularLocation>
</comment>
<dbReference type="eggNOG" id="KOG0255">
    <property type="taxonomic scope" value="Eukaryota"/>
</dbReference>
<evidence type="ECO:0000256" key="5">
    <source>
        <dbReference type="SAM" id="MobiDB-lite"/>
    </source>
</evidence>
<feature type="transmembrane region" description="Helical" evidence="6">
    <location>
        <begin position="552"/>
        <end position="571"/>
    </location>
</feature>
<keyword evidence="2 6" id="KW-0812">Transmembrane</keyword>
<evidence type="ECO:0000259" key="7">
    <source>
        <dbReference type="PROSITE" id="PS50850"/>
    </source>
</evidence>
<evidence type="ECO:0000256" key="6">
    <source>
        <dbReference type="SAM" id="Phobius"/>
    </source>
</evidence>
<feature type="transmembrane region" description="Helical" evidence="6">
    <location>
        <begin position="437"/>
        <end position="456"/>
    </location>
</feature>
<dbReference type="PROSITE" id="PS50850">
    <property type="entry name" value="MFS"/>
    <property type="match status" value="1"/>
</dbReference>
<dbReference type="InterPro" id="IPR011701">
    <property type="entry name" value="MFS"/>
</dbReference>
<proteinExistence type="predicted"/>
<evidence type="ECO:0000313" key="9">
    <source>
        <dbReference type="Proteomes" id="UP000001197"/>
    </source>
</evidence>
<feature type="transmembrane region" description="Helical" evidence="6">
    <location>
        <begin position="397"/>
        <end position="416"/>
    </location>
</feature>
<keyword evidence="4 6" id="KW-0472">Membrane</keyword>
<dbReference type="GO" id="GO:0022857">
    <property type="term" value="F:transmembrane transporter activity"/>
    <property type="evidence" value="ECO:0007669"/>
    <property type="project" value="InterPro"/>
</dbReference>
<dbReference type="Pfam" id="PF07690">
    <property type="entry name" value="MFS_1"/>
    <property type="match status" value="1"/>
</dbReference>
<dbReference type="PANTHER" id="PTHR23502:SF181">
    <property type="entry name" value="MAJOR FACILITATOR SUPERFAMILY (MFS) PROFILE DOMAIN-CONTAINING PROTEIN"/>
    <property type="match status" value="1"/>
</dbReference>
<feature type="transmembrane region" description="Helical" evidence="6">
    <location>
        <begin position="193"/>
        <end position="214"/>
    </location>
</feature>
<dbReference type="InParanoid" id="A0A090CCB5"/>
<feature type="transmembrane region" description="Helical" evidence="6">
    <location>
        <begin position="352"/>
        <end position="377"/>
    </location>
</feature>
<feature type="transmembrane region" description="Helical" evidence="6">
    <location>
        <begin position="255"/>
        <end position="272"/>
    </location>
</feature>
<feature type="compositionally biased region" description="Basic and acidic residues" evidence="5">
    <location>
        <begin position="297"/>
        <end position="307"/>
    </location>
</feature>
<sequence length="584" mass="64187">MSFYAFTPFSSAIFPNSANISFHTLPKPTSTRTQPAPRRTMSTPRKQHTFTTLYSLYATSGTVTIHSSSSDSPILVPTPSPLDPNDPLSWPPQKKRTAFLSICTFTFLTNFGIGGLTSAFYLISLEFEKSLPETSALLLWPILVLGLFNFFWVPLANYFGKRPVFVLSCGLLFASYIWGALAKSFESLLWSNIVAAFAGSSTEALGAAMVNDLFFVHERGGKMGVYMNFISGGNTVGPLVCGFVVTGLSWRWHKWIAAMLTGINFVTVVLMVPETRYHRVEVTGEGGQQVSESEDNGQEKGKVRGDGEQGQQREGIVAVPKKSWVQELSLWSGTPKDDTSLWKMFLRPLPMFAYPCVIYSFLGYAVSLVLTVAVNILNSFVLQAPPYSWSPTVNGLINIPGFIGNLLGSFAGGWLVDEFCDWRSRKNNGVFEPENRLYLCILPLLITGAGCVLFGYGVERTLHWTSLFFGYGMVSFALTAVPTITMAYVSDCLLPVNSDALMLVNGTSLTCIRMKEANHGIGSKNIVAFGFLYGIVPWVEEVGYVECFGTQAGIYVAIIAIGMAVLIPFGVRIRHAQAKWKIIL</sequence>
<feature type="transmembrane region" description="Helical" evidence="6">
    <location>
        <begin position="164"/>
        <end position="181"/>
    </location>
</feature>
<dbReference type="Gene3D" id="1.20.1250.20">
    <property type="entry name" value="MFS general substrate transporter like domains"/>
    <property type="match status" value="1"/>
</dbReference>
<feature type="transmembrane region" description="Helical" evidence="6">
    <location>
        <begin position="98"/>
        <end position="123"/>
    </location>
</feature>
<evidence type="ECO:0000256" key="3">
    <source>
        <dbReference type="ARBA" id="ARBA00022989"/>
    </source>
</evidence>
<feature type="transmembrane region" description="Helical" evidence="6">
    <location>
        <begin position="135"/>
        <end position="152"/>
    </location>
</feature>
<feature type="transmembrane region" description="Helical" evidence="6">
    <location>
        <begin position="226"/>
        <end position="249"/>
    </location>
</feature>
<feature type="region of interest" description="Disordered" evidence="5">
    <location>
        <begin position="283"/>
        <end position="313"/>
    </location>
</feature>
<dbReference type="GO" id="GO:0005886">
    <property type="term" value="C:plasma membrane"/>
    <property type="evidence" value="ECO:0007669"/>
    <property type="project" value="TreeGrafter"/>
</dbReference>
<reference evidence="8 9" key="1">
    <citation type="journal article" date="2008" name="Genome Biol.">
        <title>The genome sequence of the model ascomycete fungus Podospora anserina.</title>
        <authorList>
            <person name="Espagne E."/>
            <person name="Lespinet O."/>
            <person name="Malagnac F."/>
            <person name="Da Silva C."/>
            <person name="Jaillon O."/>
            <person name="Porcel B.M."/>
            <person name="Couloux A."/>
            <person name="Aury J.-M."/>
            <person name="Segurens B."/>
            <person name="Poulain J."/>
            <person name="Anthouard V."/>
            <person name="Grossetete S."/>
            <person name="Khalili H."/>
            <person name="Coppin E."/>
            <person name="Dequard-Chablat M."/>
            <person name="Picard M."/>
            <person name="Contamine V."/>
            <person name="Arnaise S."/>
            <person name="Bourdais A."/>
            <person name="Berteaux-Lecellier V."/>
            <person name="Gautheret D."/>
            <person name="de Vries R.P."/>
            <person name="Battaglia E."/>
            <person name="Coutinho P.M."/>
            <person name="Danchin E.G.J."/>
            <person name="Henrissat B."/>
            <person name="El Khoury R."/>
            <person name="Sainsard-Chanet A."/>
            <person name="Boivin A."/>
            <person name="Pinan-Lucarre B."/>
            <person name="Sellem C.H."/>
            <person name="Debuchy R."/>
            <person name="Wincker P."/>
            <person name="Weissenbach J."/>
            <person name="Silar P."/>
        </authorList>
    </citation>
    <scope>NUCLEOTIDE SEQUENCE [LARGE SCALE GENOMIC DNA]</scope>
    <source>
        <strain evidence="9">S / ATCC MYA-4624 / DSM 980 / FGSC 10383</strain>
    </source>
</reference>
<organism evidence="8 9">
    <name type="scientific">Podospora anserina (strain S / ATCC MYA-4624 / DSM 980 / FGSC 10383)</name>
    <name type="common">Pleurage anserina</name>
    <dbReference type="NCBI Taxonomy" id="515849"/>
    <lineage>
        <taxon>Eukaryota</taxon>
        <taxon>Fungi</taxon>
        <taxon>Dikarya</taxon>
        <taxon>Ascomycota</taxon>
        <taxon>Pezizomycotina</taxon>
        <taxon>Sordariomycetes</taxon>
        <taxon>Sordariomycetidae</taxon>
        <taxon>Sordariales</taxon>
        <taxon>Podosporaceae</taxon>
        <taxon>Podospora</taxon>
        <taxon>Podospora anserina</taxon>
    </lineage>
</organism>
<feature type="region of interest" description="Disordered" evidence="5">
    <location>
        <begin position="24"/>
        <end position="44"/>
    </location>
</feature>
<dbReference type="PANTHER" id="PTHR23502">
    <property type="entry name" value="MAJOR FACILITATOR SUPERFAMILY"/>
    <property type="match status" value="1"/>
</dbReference>
<evidence type="ECO:0000256" key="2">
    <source>
        <dbReference type="ARBA" id="ARBA00022692"/>
    </source>
</evidence>
<feature type="transmembrane region" description="Helical" evidence="6">
    <location>
        <begin position="522"/>
        <end position="540"/>
    </location>
</feature>
<reference evidence="9" key="2">
    <citation type="journal article" date="2014" name="Genetics">
        <title>Maintaining two mating types: Structure of the mating type locus and its role in heterokaryosis in Podospora anserina.</title>
        <authorList>
            <person name="Grognet P."/>
            <person name="Bidard F."/>
            <person name="Kuchly C."/>
            <person name="Tong L.C.H."/>
            <person name="Coppin E."/>
            <person name="Benkhali J.A."/>
            <person name="Couloux A."/>
            <person name="Wincker P."/>
            <person name="Debuchy R."/>
            <person name="Silar P."/>
        </authorList>
    </citation>
    <scope>GENOME REANNOTATION</scope>
    <source>
        <strain evidence="9">S / ATCC MYA-4624 / DSM 980 / FGSC 10383</strain>
    </source>
</reference>
<evidence type="ECO:0000256" key="4">
    <source>
        <dbReference type="ARBA" id="ARBA00023136"/>
    </source>
</evidence>
<dbReference type="AlphaFoldDB" id="A0A090CCB5"/>
<evidence type="ECO:0000313" key="8">
    <source>
        <dbReference type="EMBL" id="CDP22814.1"/>
    </source>
</evidence>
<keyword evidence="3 6" id="KW-1133">Transmembrane helix</keyword>